<protein>
    <recommendedName>
        <fullName evidence="4">Tetratricopeptide repeat-containing protein</fullName>
    </recommendedName>
</protein>
<accession>A0A1Y6CLR1</accession>
<dbReference type="EMBL" id="FWZT01000027">
    <property type="protein sequence ID" value="SMF72854.1"/>
    <property type="molecule type" value="Genomic_DNA"/>
</dbReference>
<dbReference type="STRING" id="1513793.SAMN06296036_12740"/>
<reference evidence="3" key="1">
    <citation type="submission" date="2017-04" db="EMBL/GenBank/DDBJ databases">
        <authorList>
            <person name="Varghese N."/>
            <person name="Submissions S."/>
        </authorList>
    </citation>
    <scope>NUCLEOTIDE SEQUENCE [LARGE SCALE GENOMIC DNA]</scope>
    <source>
        <strain evidence="3">RKEM611</strain>
    </source>
</reference>
<dbReference type="SUPFAM" id="SSF48452">
    <property type="entry name" value="TPR-like"/>
    <property type="match status" value="2"/>
</dbReference>
<organism evidence="2 3">
    <name type="scientific">Pseudobacteriovorax antillogorgiicola</name>
    <dbReference type="NCBI Taxonomy" id="1513793"/>
    <lineage>
        <taxon>Bacteria</taxon>
        <taxon>Pseudomonadati</taxon>
        <taxon>Bdellovibrionota</taxon>
        <taxon>Oligoflexia</taxon>
        <taxon>Oligoflexales</taxon>
        <taxon>Pseudobacteriovoracaceae</taxon>
        <taxon>Pseudobacteriovorax</taxon>
    </lineage>
</organism>
<dbReference type="RefSeq" id="WP_132324422.1">
    <property type="nucleotide sequence ID" value="NZ_FWZT01000027.1"/>
</dbReference>
<proteinExistence type="predicted"/>
<dbReference type="Gene3D" id="1.25.40.10">
    <property type="entry name" value="Tetratricopeptide repeat domain"/>
    <property type="match status" value="3"/>
</dbReference>
<dbReference type="AlphaFoldDB" id="A0A1Y6CLR1"/>
<name>A0A1Y6CLR1_9BACT</name>
<keyword evidence="3" id="KW-1185">Reference proteome</keyword>
<dbReference type="OrthoDB" id="9806825at2"/>
<dbReference type="InterPro" id="IPR011990">
    <property type="entry name" value="TPR-like_helical_dom_sf"/>
</dbReference>
<evidence type="ECO:0000313" key="2">
    <source>
        <dbReference type="EMBL" id="SMF72854.1"/>
    </source>
</evidence>
<dbReference type="SMART" id="SM00028">
    <property type="entry name" value="TPR"/>
    <property type="match status" value="4"/>
</dbReference>
<dbReference type="InterPro" id="IPR019734">
    <property type="entry name" value="TPR_rpt"/>
</dbReference>
<evidence type="ECO:0008006" key="4">
    <source>
        <dbReference type="Google" id="ProtNLM"/>
    </source>
</evidence>
<feature type="signal peptide" evidence="1">
    <location>
        <begin position="1"/>
        <end position="18"/>
    </location>
</feature>
<evidence type="ECO:0000313" key="3">
    <source>
        <dbReference type="Proteomes" id="UP000192907"/>
    </source>
</evidence>
<evidence type="ECO:0000256" key="1">
    <source>
        <dbReference type="SAM" id="SignalP"/>
    </source>
</evidence>
<dbReference type="Proteomes" id="UP000192907">
    <property type="component" value="Unassembled WGS sequence"/>
</dbReference>
<feature type="chain" id="PRO_5012509196" description="Tetratricopeptide repeat-containing protein" evidence="1">
    <location>
        <begin position="19"/>
        <end position="1020"/>
    </location>
</feature>
<sequence length="1020" mass="117910">MKLVFIILIMSVAPITSASEAIPNPESVRAYKHFWNSFDQYEASRVYDSKETISQAWDQLKQEYHVTKRSMSEQQLTALKRAAEKYRNHIEEHSRADNIPYVLLNLAQILNKIANHYQEFDVTAGTQYRSEALEVLSDISKRFPRFEKREEVLYLKAVTLASIDQKESAYTVWKQLAKIARKTLFGAHAHVAIGDHLFNQEKAIQALKSYDKALRIMKILSASNIDYELLRIQYRIAWAAYRSAELGRCISTAIEILQPGRPMGKLSIKDNIEQDAMELIGDALYEKNDMMYTQATLGRKVLRNYSSGIALRILKRYLSGQIHTDIIDLGEFIIDRFPRAMHLPDILTILAESYGAIENEERRLEALEKLSLLLPRNSLWRSQYRHRFEVIKNMEIKALAASQLLAAHYYRLGMINASVSSFQTAASYYHILVEFNQNHSKAHEWLLRQANAYYFSSHLGEAKKIYESLIKDRKVDQKNLQLASYQLVLSYEKIWRQEFGRSLEKNQKPYQDPIVLQHLRDFETAAEAFSNRFPTSRFNIEGLLRVASANRDMQRLKKASEYWRRVLISQPSADQRALAIRGIVYQKVQSGDHDDIIETVTRYLKLEKWSQIGRNLGRELQGILSQAVRDASDDLNSKGQVFEAGQLLIKIAEDFPGLPQRDVLFRDGVYMLAIAGDWATALKLCDMALNQKSFRYKGDIAYLKGRSLEYQMRFKLAATAYLKMGRRFPKHSRAGIALERASTLAQAEGDIKVAADASVQLAKLQRGKAKKHKYYTQAAQYYTDIADHQNALRYGNVALSTASSREQKLGIRLLVAKQKYALGSESLALKEYKVISKDVQRQKDKIDFEAYSRVLGEASFLLGEEQREIFVDFKIRERQGHWTHNVKEKVERFERLYAAYSTSIKSGHPTWASQSRYYLGQSAENFSREINEALMADDKLKSGTRKRIKNHAIRFQQLAKQFYSENIMERNRKPKDYRHNPWVKKSMIKLAGFHDNKLLRINDEKLPYSMGTLMPQQWSM</sequence>
<keyword evidence="1" id="KW-0732">Signal</keyword>
<gene>
    <name evidence="2" type="ORF">SAMN06296036_12740</name>
</gene>